<dbReference type="EMBL" id="LQPJ01000125">
    <property type="protein sequence ID" value="ORW20280.1"/>
    <property type="molecule type" value="Genomic_DNA"/>
</dbReference>
<comment type="caution">
    <text evidence="3">The sequence shown here is derived from an EMBL/GenBank/DDBJ whole genome shotgun (WGS) entry which is preliminary data.</text>
</comment>
<evidence type="ECO:0000256" key="1">
    <source>
        <dbReference type="SAM" id="MobiDB-lite"/>
    </source>
</evidence>
<dbReference type="OrthoDB" id="3215377at2"/>
<feature type="domain" description="HTH marR-type" evidence="2">
    <location>
        <begin position="8"/>
        <end position="141"/>
    </location>
</feature>
<evidence type="ECO:0000313" key="3">
    <source>
        <dbReference type="EMBL" id="ORW20280.1"/>
    </source>
</evidence>
<dbReference type="GO" id="GO:0003700">
    <property type="term" value="F:DNA-binding transcription factor activity"/>
    <property type="evidence" value="ECO:0007669"/>
    <property type="project" value="InterPro"/>
</dbReference>
<gene>
    <name evidence="3" type="ORF">AWC19_15680</name>
</gene>
<dbReference type="InterPro" id="IPR036390">
    <property type="entry name" value="WH_DNA-bd_sf"/>
</dbReference>
<proteinExistence type="predicted"/>
<organism evidence="3 4">
    <name type="scientific">Mycobacterium palustre</name>
    <dbReference type="NCBI Taxonomy" id="153971"/>
    <lineage>
        <taxon>Bacteria</taxon>
        <taxon>Bacillati</taxon>
        <taxon>Actinomycetota</taxon>
        <taxon>Actinomycetes</taxon>
        <taxon>Mycobacteriales</taxon>
        <taxon>Mycobacteriaceae</taxon>
        <taxon>Mycobacterium</taxon>
        <taxon>Mycobacterium simiae complex</taxon>
    </lineage>
</organism>
<feature type="region of interest" description="Disordered" evidence="1">
    <location>
        <begin position="84"/>
        <end position="107"/>
    </location>
</feature>
<dbReference type="Proteomes" id="UP000193529">
    <property type="component" value="Unassembled WGS sequence"/>
</dbReference>
<dbReference type="InterPro" id="IPR000835">
    <property type="entry name" value="HTH_MarR-typ"/>
</dbReference>
<dbReference type="Gene3D" id="1.10.10.10">
    <property type="entry name" value="Winged helix-like DNA-binding domain superfamily/Winged helix DNA-binding domain"/>
    <property type="match status" value="1"/>
</dbReference>
<evidence type="ECO:0000313" key="4">
    <source>
        <dbReference type="Proteomes" id="UP000193529"/>
    </source>
</evidence>
<dbReference type="SMART" id="SM00347">
    <property type="entry name" value="HTH_MARR"/>
    <property type="match status" value="1"/>
</dbReference>
<dbReference type="PROSITE" id="PS50995">
    <property type="entry name" value="HTH_MARR_2"/>
    <property type="match status" value="1"/>
</dbReference>
<protein>
    <submittedName>
        <fullName evidence="3">MarR family transcriptional regulator</fullName>
    </submittedName>
</protein>
<dbReference type="InterPro" id="IPR036388">
    <property type="entry name" value="WH-like_DNA-bd_sf"/>
</dbReference>
<dbReference type="InterPro" id="IPR052526">
    <property type="entry name" value="HTH-type_Bedaq_tolerance"/>
</dbReference>
<accession>A0A1X1ZAK6</accession>
<dbReference type="PANTHER" id="PTHR39515">
    <property type="entry name" value="CONSERVED PROTEIN"/>
    <property type="match status" value="1"/>
</dbReference>
<sequence length="145" mass="16740">MDDITESAAAAARDLRVMFSRLRRRLRELVSDDDLTPSQIAVLNRLWKEGASSASMLAGAERVRPQSMATIVAALERRGLIERTPDPKDRRRQMVSLTTSGRRRAESHRQVREEWLARAIQERYSERERRVILDALSLLERLSEQ</sequence>
<dbReference type="SUPFAM" id="SSF46785">
    <property type="entry name" value="Winged helix' DNA-binding domain"/>
    <property type="match status" value="1"/>
</dbReference>
<dbReference type="Pfam" id="PF01047">
    <property type="entry name" value="MarR"/>
    <property type="match status" value="1"/>
</dbReference>
<keyword evidence="4" id="KW-1185">Reference proteome</keyword>
<dbReference type="PANTHER" id="PTHR39515:SF2">
    <property type="entry name" value="HTH-TYPE TRANSCRIPTIONAL REGULATOR RV0880"/>
    <property type="match status" value="1"/>
</dbReference>
<evidence type="ECO:0000259" key="2">
    <source>
        <dbReference type="PROSITE" id="PS50995"/>
    </source>
</evidence>
<dbReference type="AlphaFoldDB" id="A0A1X1ZAK6"/>
<reference evidence="3 4" key="1">
    <citation type="submission" date="2016-01" db="EMBL/GenBank/DDBJ databases">
        <title>The new phylogeny of the genus Mycobacterium.</title>
        <authorList>
            <person name="Tarcisio F."/>
            <person name="Conor M."/>
            <person name="Antonella G."/>
            <person name="Elisabetta G."/>
            <person name="Giulia F.S."/>
            <person name="Sara T."/>
            <person name="Anna F."/>
            <person name="Clotilde B."/>
            <person name="Roberto B."/>
            <person name="Veronica D.S."/>
            <person name="Fabio R."/>
            <person name="Monica P."/>
            <person name="Olivier J."/>
            <person name="Enrico T."/>
            <person name="Nicola S."/>
        </authorList>
    </citation>
    <scope>NUCLEOTIDE SEQUENCE [LARGE SCALE GENOMIC DNA]</scope>
    <source>
        <strain evidence="3 4">DSM 44572</strain>
    </source>
</reference>
<dbReference type="Gene3D" id="1.10.287.100">
    <property type="match status" value="1"/>
</dbReference>
<dbReference type="STRING" id="153971.AWC19_15680"/>
<name>A0A1X1ZAK6_9MYCO</name>